<proteinExistence type="predicted"/>
<feature type="non-terminal residue" evidence="2">
    <location>
        <position position="137"/>
    </location>
</feature>
<dbReference type="EMBL" id="CADCSZ010000033">
    <property type="protein sequence ID" value="CAA9219031.1"/>
    <property type="molecule type" value="Genomic_DNA"/>
</dbReference>
<accession>A0A6J4HDC5</accession>
<keyword evidence="2" id="KW-0456">Lyase</keyword>
<feature type="compositionally biased region" description="Basic residues" evidence="1">
    <location>
        <begin position="82"/>
        <end position="110"/>
    </location>
</feature>
<reference evidence="2" key="1">
    <citation type="submission" date="2020-02" db="EMBL/GenBank/DDBJ databases">
        <authorList>
            <person name="Meier V. D."/>
        </authorList>
    </citation>
    <scope>NUCLEOTIDE SEQUENCE</scope>
    <source>
        <strain evidence="2">AVDCRST_MAG76</strain>
    </source>
</reference>
<feature type="compositionally biased region" description="Acidic residues" evidence="1">
    <location>
        <begin position="1"/>
        <end position="12"/>
    </location>
</feature>
<evidence type="ECO:0000313" key="2">
    <source>
        <dbReference type="EMBL" id="CAA9219031.1"/>
    </source>
</evidence>
<dbReference type="EC" id="4.1.1.11" evidence="2"/>
<feature type="compositionally biased region" description="Basic and acidic residues" evidence="1">
    <location>
        <begin position="53"/>
        <end position="74"/>
    </location>
</feature>
<dbReference type="AlphaFoldDB" id="A0A6J4HDC5"/>
<sequence length="137" mass="15873">APPDDEIEDPPDDGDRRQRRLRGVDHARPRSHGAGRHPRVGAGGRGRRRQRRPLRDLRDPRPARRGRVLLERGRRPPGAPRRQGHSHHLRGLRRRRPRRLPPGHRPRRPHQPTDDRDRGGPPSRPRHLSPTQNPSPL</sequence>
<organism evidence="2">
    <name type="scientific">uncultured Acidimicrobiales bacterium</name>
    <dbReference type="NCBI Taxonomy" id="310071"/>
    <lineage>
        <taxon>Bacteria</taxon>
        <taxon>Bacillati</taxon>
        <taxon>Actinomycetota</taxon>
        <taxon>Acidimicrobiia</taxon>
        <taxon>Acidimicrobiales</taxon>
        <taxon>environmental samples</taxon>
    </lineage>
</organism>
<feature type="non-terminal residue" evidence="2">
    <location>
        <position position="1"/>
    </location>
</feature>
<gene>
    <name evidence="2" type="ORF">AVDCRST_MAG76-513</name>
</gene>
<evidence type="ECO:0000256" key="1">
    <source>
        <dbReference type="SAM" id="MobiDB-lite"/>
    </source>
</evidence>
<dbReference type="GO" id="GO:0004068">
    <property type="term" value="F:aspartate 1-decarboxylase activity"/>
    <property type="evidence" value="ECO:0007669"/>
    <property type="project" value="UniProtKB-EC"/>
</dbReference>
<feature type="region of interest" description="Disordered" evidence="1">
    <location>
        <begin position="1"/>
        <end position="137"/>
    </location>
</feature>
<feature type="compositionally biased region" description="Basic residues" evidence="1">
    <location>
        <begin position="29"/>
        <end position="52"/>
    </location>
</feature>
<protein>
    <submittedName>
        <fullName evidence="2">Aspartate 1-decarboxylase</fullName>
        <ecNumber evidence="2">4.1.1.11</ecNumber>
    </submittedName>
</protein>
<name>A0A6J4HDC5_9ACTN</name>